<reference evidence="1" key="2">
    <citation type="journal article" date="2015" name="Data Brief">
        <title>Shoot transcriptome of the giant reed, Arundo donax.</title>
        <authorList>
            <person name="Barrero R.A."/>
            <person name="Guerrero F.D."/>
            <person name="Moolhuijzen P."/>
            <person name="Goolsby J.A."/>
            <person name="Tidwell J."/>
            <person name="Bellgard S.E."/>
            <person name="Bellgard M.I."/>
        </authorList>
    </citation>
    <scope>NUCLEOTIDE SEQUENCE</scope>
    <source>
        <tissue evidence="1">Shoot tissue taken approximately 20 cm above the soil surface</tissue>
    </source>
</reference>
<dbReference type="EMBL" id="GBRH01274101">
    <property type="protein sequence ID" value="JAD23794.1"/>
    <property type="molecule type" value="Transcribed_RNA"/>
</dbReference>
<accession>A0A0A8YD73</accession>
<dbReference type="AlphaFoldDB" id="A0A0A8YD73"/>
<organism evidence="1">
    <name type="scientific">Arundo donax</name>
    <name type="common">Giant reed</name>
    <name type="synonym">Donax arundinaceus</name>
    <dbReference type="NCBI Taxonomy" id="35708"/>
    <lineage>
        <taxon>Eukaryota</taxon>
        <taxon>Viridiplantae</taxon>
        <taxon>Streptophyta</taxon>
        <taxon>Embryophyta</taxon>
        <taxon>Tracheophyta</taxon>
        <taxon>Spermatophyta</taxon>
        <taxon>Magnoliopsida</taxon>
        <taxon>Liliopsida</taxon>
        <taxon>Poales</taxon>
        <taxon>Poaceae</taxon>
        <taxon>PACMAD clade</taxon>
        <taxon>Arundinoideae</taxon>
        <taxon>Arundineae</taxon>
        <taxon>Arundo</taxon>
    </lineage>
</organism>
<evidence type="ECO:0000313" key="1">
    <source>
        <dbReference type="EMBL" id="JAD23794.1"/>
    </source>
</evidence>
<name>A0A0A8YD73_ARUDO</name>
<proteinExistence type="predicted"/>
<reference evidence="1" key="1">
    <citation type="submission" date="2014-09" db="EMBL/GenBank/DDBJ databases">
        <authorList>
            <person name="Magalhaes I.L.F."/>
            <person name="Oliveira U."/>
            <person name="Santos F.R."/>
            <person name="Vidigal T.H.D.A."/>
            <person name="Brescovit A.D."/>
            <person name="Santos A.J."/>
        </authorList>
    </citation>
    <scope>NUCLEOTIDE SEQUENCE</scope>
    <source>
        <tissue evidence="1">Shoot tissue taken approximately 20 cm above the soil surface</tissue>
    </source>
</reference>
<sequence>MATKLEERRAHTGRAQMAAMVRTFRLLLVTLEELSPLVGRALVTLMLLVVGEHAVDGDG</sequence>
<protein>
    <submittedName>
        <fullName evidence="1">Uncharacterized protein</fullName>
    </submittedName>
</protein>